<comment type="caution">
    <text evidence="3">The sequence shown here is derived from an EMBL/GenBank/DDBJ whole genome shotgun (WGS) entry which is preliminary data.</text>
</comment>
<keyword evidence="4" id="KW-1185">Reference proteome</keyword>
<evidence type="ECO:0000313" key="4">
    <source>
        <dbReference type="Proteomes" id="UP000478052"/>
    </source>
</evidence>
<dbReference type="GO" id="GO:0006355">
    <property type="term" value="P:regulation of DNA-templated transcription"/>
    <property type="evidence" value="ECO:0007669"/>
    <property type="project" value="InterPro"/>
</dbReference>
<dbReference type="EMBL" id="VUJU01000075">
    <property type="protein sequence ID" value="KAF0773297.1"/>
    <property type="molecule type" value="Genomic_DNA"/>
</dbReference>
<accession>A0A6G0ZP40</accession>
<evidence type="ECO:0000259" key="2">
    <source>
        <dbReference type="PROSITE" id="PS51076"/>
    </source>
</evidence>
<reference evidence="3 4" key="1">
    <citation type="submission" date="2019-08" db="EMBL/GenBank/DDBJ databases">
        <title>Whole genome of Aphis craccivora.</title>
        <authorList>
            <person name="Voronova N.V."/>
            <person name="Shulinski R.S."/>
            <person name="Bandarenka Y.V."/>
            <person name="Zhorov D.G."/>
            <person name="Warner D."/>
        </authorList>
    </citation>
    <scope>NUCLEOTIDE SEQUENCE [LARGE SCALE GENOMIC DNA]</scope>
    <source>
        <strain evidence="3">180601</strain>
        <tissue evidence="3">Whole Body</tissue>
    </source>
</reference>
<dbReference type="OrthoDB" id="5973987at2759"/>
<dbReference type="Gene3D" id="2.60.200.10">
    <property type="match status" value="1"/>
</dbReference>
<feature type="domain" description="MH2" evidence="2">
    <location>
        <begin position="1"/>
        <end position="91"/>
    </location>
</feature>
<dbReference type="AlphaFoldDB" id="A0A6G0ZP40"/>
<dbReference type="PROSITE" id="PS51076">
    <property type="entry name" value="MH2"/>
    <property type="match status" value="1"/>
</dbReference>
<dbReference type="SUPFAM" id="SSF49879">
    <property type="entry name" value="SMAD/FHA domain"/>
    <property type="match status" value="1"/>
</dbReference>
<dbReference type="GO" id="GO:0009791">
    <property type="term" value="P:post-embryonic development"/>
    <property type="evidence" value="ECO:0007669"/>
    <property type="project" value="UniProtKB-ARBA"/>
</dbReference>
<feature type="compositionally biased region" description="Basic and acidic residues" evidence="1">
    <location>
        <begin position="157"/>
        <end position="167"/>
    </location>
</feature>
<evidence type="ECO:0000256" key="1">
    <source>
        <dbReference type="SAM" id="MobiDB-lite"/>
    </source>
</evidence>
<proteinExistence type="predicted"/>
<dbReference type="Pfam" id="PF03166">
    <property type="entry name" value="MH2"/>
    <property type="match status" value="1"/>
</dbReference>
<dbReference type="InterPro" id="IPR001132">
    <property type="entry name" value="SMAD_dom_Dwarfin-type"/>
</dbReference>
<feature type="region of interest" description="Disordered" evidence="1">
    <location>
        <begin position="155"/>
        <end position="183"/>
    </location>
</feature>
<dbReference type="GO" id="GO:0050793">
    <property type="term" value="P:regulation of developmental process"/>
    <property type="evidence" value="ECO:0007669"/>
    <property type="project" value="UniProtKB-ARBA"/>
</dbReference>
<name>A0A6G0ZP40_APHCR</name>
<dbReference type="PANTHER" id="PTHR22742">
    <property type="entry name" value="EXPANSION, ISOFORM A-RELATED"/>
    <property type="match status" value="1"/>
</dbReference>
<evidence type="ECO:0000313" key="3">
    <source>
        <dbReference type="EMBL" id="KAF0773297.1"/>
    </source>
</evidence>
<dbReference type="GO" id="GO:0051239">
    <property type="term" value="P:regulation of multicellular organismal process"/>
    <property type="evidence" value="ECO:0007669"/>
    <property type="project" value="UniProtKB-ARBA"/>
</dbReference>
<dbReference type="InterPro" id="IPR017855">
    <property type="entry name" value="SMAD-like_dom_sf"/>
</dbReference>
<dbReference type="Proteomes" id="UP000478052">
    <property type="component" value="Unassembled WGS sequence"/>
</dbReference>
<organism evidence="3 4">
    <name type="scientific">Aphis craccivora</name>
    <name type="common">Cowpea aphid</name>
    <dbReference type="NCBI Taxonomy" id="307492"/>
    <lineage>
        <taxon>Eukaryota</taxon>
        <taxon>Metazoa</taxon>
        <taxon>Ecdysozoa</taxon>
        <taxon>Arthropoda</taxon>
        <taxon>Hexapoda</taxon>
        <taxon>Insecta</taxon>
        <taxon>Pterygota</taxon>
        <taxon>Neoptera</taxon>
        <taxon>Paraneoptera</taxon>
        <taxon>Hemiptera</taxon>
        <taxon>Sternorrhyncha</taxon>
        <taxon>Aphidomorpha</taxon>
        <taxon>Aphidoidea</taxon>
        <taxon>Aphididae</taxon>
        <taxon>Aphidini</taxon>
        <taxon>Aphis</taxon>
        <taxon>Aphis</taxon>
    </lineage>
</organism>
<dbReference type="InterPro" id="IPR008984">
    <property type="entry name" value="SMAD_FHA_dom_sf"/>
</dbReference>
<protein>
    <submittedName>
        <fullName evidence="3">Dwarfin sma-2</fullName>
    </submittedName>
</protein>
<sequence>MYPRFFCPKSSAMLFDMKKFQQNVSRELRRAYPDRRRLECQCLSAISFVKNEPDMLDSPIWVLIINVVAMDMLKSKLPPIFIIKIISTIITLGDLPSQSSTSGNDSMVCSREQVKRTTVDIKNRPRIPIPDEDPYSIAGANMVAATREQLMMQTAARRGDKPPKLPPRDPNNPYPHEIPKPDYDDIEEEENRLVGTMKQFTSSRGKDKVKDNNKKYDDPYYCGLRARVPNFVKTSNGKTKEFVKDVPAGPKMSTAVPPSRYQQNPMALSNGHLATSAAVHYHHTQPAMWHTRSFDSGMGEQSFVIKFCC</sequence>
<dbReference type="PANTHER" id="PTHR22742:SF2">
    <property type="entry name" value="EXPANSION, ISOFORM A-RELATED"/>
    <property type="match status" value="1"/>
</dbReference>
<gene>
    <name evidence="3" type="ORF">FWK35_00005943</name>
</gene>